<reference evidence="2 3" key="1">
    <citation type="journal article" date="2018" name="Int. J. Syst. Evol. Microbiol.">
        <title>Micromonospora globbae sp. nov., an endophytic actinomycete isolated from roots of Globba winitii C. H. Wright.</title>
        <authorList>
            <person name="Kuncharoen N."/>
            <person name="Pittayakhajonwut P."/>
            <person name="Tanasupawat S."/>
        </authorList>
    </citation>
    <scope>NUCLEOTIDE SEQUENCE [LARGE SCALE GENOMIC DNA]</scope>
    <source>
        <strain evidence="2 3">WPS1-2</strain>
    </source>
</reference>
<proteinExistence type="predicted"/>
<dbReference type="EMBL" id="RAQQ01000029">
    <property type="protein sequence ID" value="RKF23982.1"/>
    <property type="molecule type" value="Genomic_DNA"/>
</dbReference>
<comment type="caution">
    <text evidence="2">The sequence shown here is derived from an EMBL/GenBank/DDBJ whole genome shotgun (WGS) entry which is preliminary data.</text>
</comment>
<dbReference type="OrthoDB" id="3382099at2"/>
<evidence type="ECO:0000259" key="1">
    <source>
        <dbReference type="Pfam" id="PF02036"/>
    </source>
</evidence>
<accession>A0A420ETH7</accession>
<evidence type="ECO:0000313" key="2">
    <source>
        <dbReference type="EMBL" id="RKF23982.1"/>
    </source>
</evidence>
<dbReference type="InterPro" id="IPR036527">
    <property type="entry name" value="SCP2_sterol-bd_dom_sf"/>
</dbReference>
<dbReference type="Pfam" id="PF02036">
    <property type="entry name" value="SCP2"/>
    <property type="match status" value="1"/>
</dbReference>
<evidence type="ECO:0000313" key="3">
    <source>
        <dbReference type="Proteomes" id="UP000285744"/>
    </source>
</evidence>
<feature type="domain" description="SCP2" evidence="1">
    <location>
        <begin position="20"/>
        <end position="105"/>
    </location>
</feature>
<gene>
    <name evidence="2" type="ORF">D7I43_28685</name>
</gene>
<dbReference type="SUPFAM" id="SSF55718">
    <property type="entry name" value="SCP-like"/>
    <property type="match status" value="1"/>
</dbReference>
<dbReference type="Proteomes" id="UP000285744">
    <property type="component" value="Unassembled WGS sequence"/>
</dbReference>
<dbReference type="InterPro" id="IPR003033">
    <property type="entry name" value="SCP2_sterol-bd_dom"/>
</dbReference>
<dbReference type="Gene3D" id="3.30.1050.10">
    <property type="entry name" value="SCP2 sterol-binding domain"/>
    <property type="match status" value="1"/>
</dbReference>
<dbReference type="AlphaFoldDB" id="A0A420ETH7"/>
<organism evidence="2 3">
    <name type="scientific">Micromonospora globbae</name>
    <dbReference type="NCBI Taxonomy" id="1894969"/>
    <lineage>
        <taxon>Bacteria</taxon>
        <taxon>Bacillati</taxon>
        <taxon>Actinomycetota</taxon>
        <taxon>Actinomycetes</taxon>
        <taxon>Micromonosporales</taxon>
        <taxon>Micromonosporaceae</taxon>
        <taxon>Micromonospora</taxon>
    </lineage>
</organism>
<dbReference type="RefSeq" id="WP_120331711.1">
    <property type="nucleotide sequence ID" value="NZ_RAQQ01000029.1"/>
</dbReference>
<name>A0A420ETH7_9ACTN</name>
<protein>
    <submittedName>
        <fullName evidence="2">Sterol-binding protein</fullName>
    </submittedName>
</protein>
<sequence length="128" mass="14031">MGTTAADYLRELGSGRRPDLPETTTGTVRLDVREDGRTEHWRLDIADQHVEVTRSGEDADLVVHGDRDAFDRVAAGEMHVSAALLRGDLTASGDICLFMMLRRLFPGPANARHPREAARAVAERGGRP</sequence>